<name>A0ABT4BSA3_9FIRM</name>
<dbReference type="InterPro" id="IPR050809">
    <property type="entry name" value="UgpAE/MalFG_permease"/>
</dbReference>
<dbReference type="InterPro" id="IPR000515">
    <property type="entry name" value="MetI-like"/>
</dbReference>
<proteinExistence type="inferred from homology"/>
<comment type="subcellular location">
    <subcellularLocation>
        <location evidence="1 7">Cell membrane</location>
        <topology evidence="1 7">Multi-pass membrane protein</topology>
    </subcellularLocation>
</comment>
<accession>A0ABT4BSA3</accession>
<comment type="similarity">
    <text evidence="7">Belongs to the binding-protein-dependent transport system permease family.</text>
</comment>
<reference evidence="9 10" key="1">
    <citation type="submission" date="2022-11" db="EMBL/GenBank/DDBJ databases">
        <authorList>
            <person name="Caiyu Z."/>
        </authorList>
    </citation>
    <scope>NUCLEOTIDE SEQUENCE [LARGE SCALE GENOMIC DNA]</scope>
    <source>
        <strain evidence="9 10">YR-4</strain>
    </source>
</reference>
<evidence type="ECO:0000256" key="6">
    <source>
        <dbReference type="ARBA" id="ARBA00023136"/>
    </source>
</evidence>
<protein>
    <submittedName>
        <fullName evidence="9">ABC transporter permease subunit</fullName>
    </submittedName>
</protein>
<evidence type="ECO:0000256" key="3">
    <source>
        <dbReference type="ARBA" id="ARBA00022475"/>
    </source>
</evidence>
<dbReference type="CDD" id="cd06261">
    <property type="entry name" value="TM_PBP2"/>
    <property type="match status" value="1"/>
</dbReference>
<keyword evidence="10" id="KW-1185">Reference proteome</keyword>
<dbReference type="Proteomes" id="UP001082703">
    <property type="component" value="Unassembled WGS sequence"/>
</dbReference>
<feature type="transmembrane region" description="Helical" evidence="7">
    <location>
        <begin position="92"/>
        <end position="116"/>
    </location>
</feature>
<dbReference type="PROSITE" id="PS50928">
    <property type="entry name" value="ABC_TM1"/>
    <property type="match status" value="1"/>
</dbReference>
<evidence type="ECO:0000256" key="5">
    <source>
        <dbReference type="ARBA" id="ARBA00022989"/>
    </source>
</evidence>
<feature type="transmembrane region" description="Helical" evidence="7">
    <location>
        <begin position="288"/>
        <end position="308"/>
    </location>
</feature>
<comment type="caution">
    <text evidence="9">The sequence shown here is derived from an EMBL/GenBank/DDBJ whole genome shotgun (WGS) entry which is preliminary data.</text>
</comment>
<keyword evidence="4 7" id="KW-0812">Transmembrane</keyword>
<evidence type="ECO:0000256" key="1">
    <source>
        <dbReference type="ARBA" id="ARBA00004651"/>
    </source>
</evidence>
<organism evidence="9 10">
    <name type="scientific">Caproiciproducens galactitolivorans</name>
    <dbReference type="NCBI Taxonomy" id="642589"/>
    <lineage>
        <taxon>Bacteria</taxon>
        <taxon>Bacillati</taxon>
        <taxon>Bacillota</taxon>
        <taxon>Clostridia</taxon>
        <taxon>Eubacteriales</taxon>
        <taxon>Acutalibacteraceae</taxon>
        <taxon>Caproiciproducens</taxon>
    </lineage>
</organism>
<keyword evidence="2 7" id="KW-0813">Transport</keyword>
<evidence type="ECO:0000256" key="2">
    <source>
        <dbReference type="ARBA" id="ARBA00022448"/>
    </source>
</evidence>
<dbReference type="PANTHER" id="PTHR43227">
    <property type="entry name" value="BLL4140 PROTEIN"/>
    <property type="match status" value="1"/>
</dbReference>
<dbReference type="EMBL" id="JAPOHA010000005">
    <property type="protein sequence ID" value="MCY1713782.1"/>
    <property type="molecule type" value="Genomic_DNA"/>
</dbReference>
<keyword evidence="5 7" id="KW-1133">Transmembrane helix</keyword>
<evidence type="ECO:0000313" key="10">
    <source>
        <dbReference type="Proteomes" id="UP001082703"/>
    </source>
</evidence>
<dbReference type="SUPFAM" id="SSF161098">
    <property type="entry name" value="MetI-like"/>
    <property type="match status" value="1"/>
</dbReference>
<evidence type="ECO:0000256" key="4">
    <source>
        <dbReference type="ARBA" id="ARBA00022692"/>
    </source>
</evidence>
<keyword evidence="6 7" id="KW-0472">Membrane</keyword>
<dbReference type="PANTHER" id="PTHR43227:SF11">
    <property type="entry name" value="BLL4140 PROTEIN"/>
    <property type="match status" value="1"/>
</dbReference>
<feature type="domain" description="ABC transmembrane type-1" evidence="8">
    <location>
        <begin position="88"/>
        <end position="304"/>
    </location>
</feature>
<feature type="transmembrane region" description="Helical" evidence="7">
    <location>
        <begin position="224"/>
        <end position="247"/>
    </location>
</feature>
<sequence>MKEIRVEQEEKKRTKKRWTRDDTELSLLALPTTIWFLLFCYLPMFGIIIAFKDFRITGGFWQSFIESRWCGFENFVFLFTSDAIKVVTRNTILYNIVFIILGIVVPVTLALMIGQLHNKRAGKVYQTAMFLPYFLSWVVVSAVVWGFLSIDKGLVNQIIQSHGGEGVSWYDTPGFWPPFLIFMNMWKGLGYGMVVYLATITSIDSTYYEAAIIDGATKWQQMKYITLPLLKTVIVMMFIMSVGRIFYSDFGLFYQVPRGASSLYNVTYTIDVFVFQQLKTASTGMASAAAFVQSVLGCATILVTNAIVKKFDRENALI</sequence>
<evidence type="ECO:0000259" key="8">
    <source>
        <dbReference type="PROSITE" id="PS50928"/>
    </source>
</evidence>
<dbReference type="RefSeq" id="WP_268057816.1">
    <property type="nucleotide sequence ID" value="NZ_JAPOHA010000005.1"/>
</dbReference>
<feature type="transmembrane region" description="Helical" evidence="7">
    <location>
        <begin position="25"/>
        <end position="51"/>
    </location>
</feature>
<evidence type="ECO:0000313" key="9">
    <source>
        <dbReference type="EMBL" id="MCY1713782.1"/>
    </source>
</evidence>
<dbReference type="InterPro" id="IPR035906">
    <property type="entry name" value="MetI-like_sf"/>
</dbReference>
<feature type="transmembrane region" description="Helical" evidence="7">
    <location>
        <begin position="128"/>
        <end position="148"/>
    </location>
</feature>
<keyword evidence="3" id="KW-1003">Cell membrane</keyword>
<dbReference type="Gene3D" id="1.10.3720.10">
    <property type="entry name" value="MetI-like"/>
    <property type="match status" value="1"/>
</dbReference>
<gene>
    <name evidence="9" type="ORF">OUY18_05900</name>
</gene>
<dbReference type="Pfam" id="PF00528">
    <property type="entry name" value="BPD_transp_1"/>
    <property type="match status" value="1"/>
</dbReference>
<evidence type="ECO:0000256" key="7">
    <source>
        <dbReference type="RuleBase" id="RU363032"/>
    </source>
</evidence>
<feature type="transmembrane region" description="Helical" evidence="7">
    <location>
        <begin position="179"/>
        <end position="203"/>
    </location>
</feature>